<reference evidence="4" key="1">
    <citation type="submission" date="2023-10" db="EMBL/GenBank/DDBJ databases">
        <title>Genome assembly of Pristionchus species.</title>
        <authorList>
            <person name="Yoshida K."/>
            <person name="Sommer R.J."/>
        </authorList>
    </citation>
    <scope>NUCLEOTIDE SEQUENCE</scope>
    <source>
        <strain evidence="4">RS5133</strain>
    </source>
</reference>
<proteinExistence type="predicted"/>
<comment type="caution">
    <text evidence="4">The sequence shown here is derived from an EMBL/GenBank/DDBJ whole genome shotgun (WGS) entry which is preliminary data.</text>
</comment>
<accession>A0AAV5V8M9</accession>
<keyword evidence="1" id="KW-0812">Transmembrane</keyword>
<feature type="transmembrane region" description="Helical" evidence="1">
    <location>
        <begin position="328"/>
        <end position="351"/>
    </location>
</feature>
<keyword evidence="2" id="KW-0732">Signal</keyword>
<organism evidence="4 5">
    <name type="scientific">Pristionchus fissidentatus</name>
    <dbReference type="NCBI Taxonomy" id="1538716"/>
    <lineage>
        <taxon>Eukaryota</taxon>
        <taxon>Metazoa</taxon>
        <taxon>Ecdysozoa</taxon>
        <taxon>Nematoda</taxon>
        <taxon>Chromadorea</taxon>
        <taxon>Rhabditida</taxon>
        <taxon>Rhabditina</taxon>
        <taxon>Diplogasteromorpha</taxon>
        <taxon>Diplogasteroidea</taxon>
        <taxon>Neodiplogasteridae</taxon>
        <taxon>Pristionchus</taxon>
    </lineage>
</organism>
<keyword evidence="5" id="KW-1185">Reference proteome</keyword>
<dbReference type="EMBL" id="BTSY01000002">
    <property type="protein sequence ID" value="GMT15814.1"/>
    <property type="molecule type" value="Genomic_DNA"/>
</dbReference>
<keyword evidence="1" id="KW-0472">Membrane</keyword>
<sequence length="352" mass="39423">MILKIICLLIPLAASQIPFNILNIPPQARDPLWKTYIETTKVDTQCFRDIKQWTRDVINAYFAAQRCKSVDCLMDEKITNASYAVKQTAAMGRPHSLHPEELSLTFAGDHKLCKSIEGPYKTKYCYLHIGVDWTLVDPAALGLKVEYLPGGKIPSIRRNGVESDRCDPNSVNNLKLALCMPASCEEDTDVGRILSSVTNGSVQICHISCAESSKEPDRIFYVINGILVSIFTVALIASILDYISAKYEMEDDLKSRTDWKLLMTFSILRNSADIFSMSKDADSILCLDAIRFITFTWVVAGHAIIFAAEGDNVLQVLRASDQLISDVFFNFYFTVDTFFVLSGLLVAYAFFK</sequence>
<dbReference type="Proteomes" id="UP001432322">
    <property type="component" value="Unassembled WGS sequence"/>
</dbReference>
<dbReference type="InterPro" id="IPR052728">
    <property type="entry name" value="O2_lipid_transport_reg"/>
</dbReference>
<name>A0AAV5V8M9_9BILA</name>
<keyword evidence="1" id="KW-1133">Transmembrane helix</keyword>
<evidence type="ECO:0000313" key="5">
    <source>
        <dbReference type="Proteomes" id="UP001432322"/>
    </source>
</evidence>
<evidence type="ECO:0000256" key="2">
    <source>
        <dbReference type="SAM" id="SignalP"/>
    </source>
</evidence>
<feature type="transmembrane region" description="Helical" evidence="1">
    <location>
        <begin position="219"/>
        <end position="240"/>
    </location>
</feature>
<feature type="non-terminal residue" evidence="4">
    <location>
        <position position="352"/>
    </location>
</feature>
<feature type="transmembrane region" description="Helical" evidence="1">
    <location>
        <begin position="284"/>
        <end position="308"/>
    </location>
</feature>
<gene>
    <name evidence="4" type="ORF">PFISCL1PPCAC_7112</name>
</gene>
<dbReference type="InterPro" id="IPR006621">
    <property type="entry name" value="Nose-resist-to-fluoxetine_N"/>
</dbReference>
<evidence type="ECO:0000259" key="3">
    <source>
        <dbReference type="SMART" id="SM00703"/>
    </source>
</evidence>
<dbReference type="PANTHER" id="PTHR11161:SF0">
    <property type="entry name" value="O-ACYLTRANSFERASE LIKE PROTEIN"/>
    <property type="match status" value="1"/>
</dbReference>
<feature type="chain" id="PRO_5044011578" description="Nose resistant-to-fluoxetine protein N-terminal domain-containing protein" evidence="2">
    <location>
        <begin position="16"/>
        <end position="352"/>
    </location>
</feature>
<dbReference type="AlphaFoldDB" id="A0AAV5V8M9"/>
<feature type="domain" description="Nose resistant-to-fluoxetine protein N-terminal" evidence="3">
    <location>
        <begin position="64"/>
        <end position="211"/>
    </location>
</feature>
<feature type="signal peptide" evidence="2">
    <location>
        <begin position="1"/>
        <end position="15"/>
    </location>
</feature>
<dbReference type="SMART" id="SM00703">
    <property type="entry name" value="NRF"/>
    <property type="match status" value="1"/>
</dbReference>
<protein>
    <recommendedName>
        <fullName evidence="3">Nose resistant-to-fluoxetine protein N-terminal domain-containing protein</fullName>
    </recommendedName>
</protein>
<evidence type="ECO:0000313" key="4">
    <source>
        <dbReference type="EMBL" id="GMT15814.1"/>
    </source>
</evidence>
<evidence type="ECO:0000256" key="1">
    <source>
        <dbReference type="SAM" id="Phobius"/>
    </source>
</evidence>
<dbReference type="PANTHER" id="PTHR11161">
    <property type="entry name" value="O-ACYLTRANSFERASE"/>
    <property type="match status" value="1"/>
</dbReference>